<keyword evidence="3" id="KW-1185">Reference proteome</keyword>
<name>A0AAN9Z214_9ORTH</name>
<sequence length="143" mass="16028">MAISLEEIMQRRLKDYLQSSGTISGYAEDFENQMVSEPEVDEMVRDTAVPAYSLKRLQDLRESARKIIDISYLLPVDEDSTIESAIEALNSICSNFAKCIPSSSGQPLIPSDGQKTGENYKHLPPRHKRQKKQNVAIVGMKVV</sequence>
<accession>A0AAN9Z214</accession>
<gene>
    <name evidence="2" type="ORF">R5R35_004998</name>
</gene>
<organism evidence="2 3">
    <name type="scientific">Gryllus longicercus</name>
    <dbReference type="NCBI Taxonomy" id="2509291"/>
    <lineage>
        <taxon>Eukaryota</taxon>
        <taxon>Metazoa</taxon>
        <taxon>Ecdysozoa</taxon>
        <taxon>Arthropoda</taxon>
        <taxon>Hexapoda</taxon>
        <taxon>Insecta</taxon>
        <taxon>Pterygota</taxon>
        <taxon>Neoptera</taxon>
        <taxon>Polyneoptera</taxon>
        <taxon>Orthoptera</taxon>
        <taxon>Ensifera</taxon>
        <taxon>Gryllidea</taxon>
        <taxon>Grylloidea</taxon>
        <taxon>Gryllidae</taxon>
        <taxon>Gryllinae</taxon>
        <taxon>Gryllus</taxon>
    </lineage>
</organism>
<evidence type="ECO:0000313" key="3">
    <source>
        <dbReference type="Proteomes" id="UP001378592"/>
    </source>
</evidence>
<feature type="region of interest" description="Disordered" evidence="1">
    <location>
        <begin position="104"/>
        <end position="131"/>
    </location>
</feature>
<protein>
    <submittedName>
        <fullName evidence="2">Uncharacterized protein</fullName>
    </submittedName>
</protein>
<evidence type="ECO:0000256" key="1">
    <source>
        <dbReference type="SAM" id="MobiDB-lite"/>
    </source>
</evidence>
<proteinExistence type="predicted"/>
<comment type="caution">
    <text evidence="2">The sequence shown here is derived from an EMBL/GenBank/DDBJ whole genome shotgun (WGS) entry which is preliminary data.</text>
</comment>
<dbReference type="AlphaFoldDB" id="A0AAN9Z214"/>
<reference evidence="2 3" key="1">
    <citation type="submission" date="2024-03" db="EMBL/GenBank/DDBJ databases">
        <title>The genome assembly and annotation of the cricket Gryllus longicercus Weissman &amp; Gray.</title>
        <authorList>
            <person name="Szrajer S."/>
            <person name="Gray D."/>
            <person name="Ylla G."/>
        </authorList>
    </citation>
    <scope>NUCLEOTIDE SEQUENCE [LARGE SCALE GENOMIC DNA]</scope>
    <source>
        <strain evidence="2">DAG 2021-001</strain>
        <tissue evidence="2">Whole body minus gut</tissue>
    </source>
</reference>
<evidence type="ECO:0000313" key="2">
    <source>
        <dbReference type="EMBL" id="KAK7793238.1"/>
    </source>
</evidence>
<dbReference type="Proteomes" id="UP001378592">
    <property type="component" value="Unassembled WGS sequence"/>
</dbReference>
<dbReference type="EMBL" id="JAZDUA010000395">
    <property type="protein sequence ID" value="KAK7793238.1"/>
    <property type="molecule type" value="Genomic_DNA"/>
</dbReference>